<gene>
    <name evidence="1" type="ORF">BDCG_04926</name>
</gene>
<keyword evidence="2" id="KW-1185">Reference proteome</keyword>
<dbReference type="GeneID" id="69026994"/>
<evidence type="ECO:0000313" key="2">
    <source>
        <dbReference type="Proteomes" id="UP000002039"/>
    </source>
</evidence>
<accession>A0ABP2F0B9</accession>
<protein>
    <submittedName>
        <fullName evidence="1">Uncharacterized protein</fullName>
    </submittedName>
</protein>
<reference evidence="2" key="1">
    <citation type="journal article" date="2015" name="PLoS Genet.">
        <title>The dynamic genome and transcriptome of the human fungal pathogen Blastomyces and close relative Emmonsia.</title>
        <authorList>
            <person name="Munoz J.F."/>
            <person name="Gauthier G.M."/>
            <person name="Desjardins C.A."/>
            <person name="Gallo J.E."/>
            <person name="Holder J."/>
            <person name="Sullivan T.D."/>
            <person name="Marty A.J."/>
            <person name="Carmen J.C."/>
            <person name="Chen Z."/>
            <person name="Ding L."/>
            <person name="Gujja S."/>
            <person name="Magrini V."/>
            <person name="Misas E."/>
            <person name="Mitreva M."/>
            <person name="Priest M."/>
            <person name="Saif S."/>
            <person name="Whiston E.A."/>
            <person name="Young S."/>
            <person name="Zeng Q."/>
            <person name="Goldman W.E."/>
            <person name="Mardis E.R."/>
            <person name="Taylor J.W."/>
            <person name="McEwen J.G."/>
            <person name="Clay O.K."/>
            <person name="Klein B.S."/>
            <person name="Cuomo C.A."/>
        </authorList>
    </citation>
    <scope>NUCLEOTIDE SEQUENCE [LARGE SCALE GENOMIC DNA]</scope>
    <source>
        <strain evidence="2">ER-3 / ATCC MYA-2586</strain>
    </source>
</reference>
<dbReference type="EMBL" id="EQ999977">
    <property type="protein sequence ID" value="EEQ89806.2"/>
    <property type="molecule type" value="Genomic_DNA"/>
</dbReference>
<dbReference type="RefSeq" id="XP_045276654.1">
    <property type="nucleotide sequence ID" value="XM_045420569.1"/>
</dbReference>
<dbReference type="Proteomes" id="UP000002039">
    <property type="component" value="Unassembled WGS sequence"/>
</dbReference>
<proteinExistence type="predicted"/>
<organism evidence="1 2">
    <name type="scientific">Ajellomyces dermatitidis (strain ER-3 / ATCC MYA-2586)</name>
    <name type="common">Blastomyces dermatitidis</name>
    <dbReference type="NCBI Taxonomy" id="559297"/>
    <lineage>
        <taxon>Eukaryota</taxon>
        <taxon>Fungi</taxon>
        <taxon>Dikarya</taxon>
        <taxon>Ascomycota</taxon>
        <taxon>Pezizomycotina</taxon>
        <taxon>Eurotiomycetes</taxon>
        <taxon>Eurotiomycetidae</taxon>
        <taxon>Onygenales</taxon>
        <taxon>Ajellomycetaceae</taxon>
        <taxon>Blastomyces</taxon>
    </lineage>
</organism>
<name>A0ABP2F0B9_AJEDR</name>
<sequence length="88" mass="9882">MASETLEGFVKKLRTMSGIGLVGLSRSWSEVRVTISSSLVHIETTNFRPSVNEGNIECKRFSFETIRDTAHGALQLGMRESEMQRDSF</sequence>
<evidence type="ECO:0000313" key="1">
    <source>
        <dbReference type="EMBL" id="EEQ89806.2"/>
    </source>
</evidence>